<reference evidence="1" key="2">
    <citation type="journal article" date="2022" name="New Phytol.">
        <title>Evolutionary transition to the ectomycorrhizal habit in the genomes of a hyperdiverse lineage of mushroom-forming fungi.</title>
        <authorList>
            <person name="Looney B."/>
            <person name="Miyauchi S."/>
            <person name="Morin E."/>
            <person name="Drula E."/>
            <person name="Courty P.E."/>
            <person name="Kohler A."/>
            <person name="Kuo A."/>
            <person name="LaButti K."/>
            <person name="Pangilinan J."/>
            <person name="Lipzen A."/>
            <person name="Riley R."/>
            <person name="Andreopoulos W."/>
            <person name="He G."/>
            <person name="Johnson J."/>
            <person name="Nolan M."/>
            <person name="Tritt A."/>
            <person name="Barry K.W."/>
            <person name="Grigoriev I.V."/>
            <person name="Nagy L.G."/>
            <person name="Hibbett D."/>
            <person name="Henrissat B."/>
            <person name="Matheny P.B."/>
            <person name="Labbe J."/>
            <person name="Martin F.M."/>
        </authorList>
    </citation>
    <scope>NUCLEOTIDE SEQUENCE</scope>
    <source>
        <strain evidence="1">HHB10654</strain>
    </source>
</reference>
<reference evidence="1" key="1">
    <citation type="submission" date="2021-03" db="EMBL/GenBank/DDBJ databases">
        <authorList>
            <consortium name="DOE Joint Genome Institute"/>
            <person name="Ahrendt S."/>
            <person name="Looney B.P."/>
            <person name="Miyauchi S."/>
            <person name="Morin E."/>
            <person name="Drula E."/>
            <person name="Courty P.E."/>
            <person name="Chicoki N."/>
            <person name="Fauchery L."/>
            <person name="Kohler A."/>
            <person name="Kuo A."/>
            <person name="Labutti K."/>
            <person name="Pangilinan J."/>
            <person name="Lipzen A."/>
            <person name="Riley R."/>
            <person name="Andreopoulos W."/>
            <person name="He G."/>
            <person name="Johnson J."/>
            <person name="Barry K.W."/>
            <person name="Grigoriev I.V."/>
            <person name="Nagy L."/>
            <person name="Hibbett D."/>
            <person name="Henrissat B."/>
            <person name="Matheny P.B."/>
            <person name="Labbe J."/>
            <person name="Martin F."/>
        </authorList>
    </citation>
    <scope>NUCLEOTIDE SEQUENCE</scope>
    <source>
        <strain evidence="1">HHB10654</strain>
    </source>
</reference>
<protein>
    <submittedName>
        <fullName evidence="1">Uncharacterized protein</fullName>
    </submittedName>
</protein>
<proteinExistence type="predicted"/>
<organism evidence="1 2">
    <name type="scientific">Artomyces pyxidatus</name>
    <dbReference type="NCBI Taxonomy" id="48021"/>
    <lineage>
        <taxon>Eukaryota</taxon>
        <taxon>Fungi</taxon>
        <taxon>Dikarya</taxon>
        <taxon>Basidiomycota</taxon>
        <taxon>Agaricomycotina</taxon>
        <taxon>Agaricomycetes</taxon>
        <taxon>Russulales</taxon>
        <taxon>Auriscalpiaceae</taxon>
        <taxon>Artomyces</taxon>
    </lineage>
</organism>
<sequence length="162" mass="17352">MGHHCHKRIYRFQPPALHVYMRVSASLRQESCGDEYVEQCAIRVDLSVSTLLLMIPIPSCLGMMLTAAALIVSVFSAESNKGCHCCVAPNGRGADTISIVLRSVPTLSISFPASREIDLYVLATSGEETVRLSARASVPAADAPSEARDGKNDARCTEKAGS</sequence>
<evidence type="ECO:0000313" key="1">
    <source>
        <dbReference type="EMBL" id="KAI0065124.1"/>
    </source>
</evidence>
<gene>
    <name evidence="1" type="ORF">BV25DRAFT_137398</name>
</gene>
<dbReference type="EMBL" id="MU277196">
    <property type="protein sequence ID" value="KAI0065124.1"/>
    <property type="molecule type" value="Genomic_DNA"/>
</dbReference>
<evidence type="ECO:0000313" key="2">
    <source>
        <dbReference type="Proteomes" id="UP000814140"/>
    </source>
</evidence>
<name>A0ACB8T8B0_9AGAM</name>
<dbReference type="Proteomes" id="UP000814140">
    <property type="component" value="Unassembled WGS sequence"/>
</dbReference>
<comment type="caution">
    <text evidence="1">The sequence shown here is derived from an EMBL/GenBank/DDBJ whole genome shotgun (WGS) entry which is preliminary data.</text>
</comment>
<accession>A0ACB8T8B0</accession>
<keyword evidence="2" id="KW-1185">Reference proteome</keyword>